<evidence type="ECO:0000256" key="1">
    <source>
        <dbReference type="SAM" id="MobiDB-lite"/>
    </source>
</evidence>
<accession>A0ABP0SBU1</accession>
<name>A0ABP0SBU1_9DINO</name>
<feature type="region of interest" description="Disordered" evidence="1">
    <location>
        <begin position="138"/>
        <end position="161"/>
    </location>
</feature>
<feature type="compositionally biased region" description="Basic and acidic residues" evidence="1">
    <location>
        <begin position="83"/>
        <end position="98"/>
    </location>
</feature>
<evidence type="ECO:0000313" key="2">
    <source>
        <dbReference type="EMBL" id="CAK9109813.1"/>
    </source>
</evidence>
<reference evidence="2 3" key="1">
    <citation type="submission" date="2024-02" db="EMBL/GenBank/DDBJ databases">
        <authorList>
            <person name="Chen Y."/>
            <person name="Shah S."/>
            <person name="Dougan E. K."/>
            <person name="Thang M."/>
            <person name="Chan C."/>
        </authorList>
    </citation>
    <scope>NUCLEOTIDE SEQUENCE [LARGE SCALE GENOMIC DNA]</scope>
</reference>
<proteinExistence type="predicted"/>
<protein>
    <submittedName>
        <fullName evidence="2">Uncharacterized protein</fullName>
    </submittedName>
</protein>
<gene>
    <name evidence="2" type="ORF">CCMP2556_LOCUS51088</name>
</gene>
<keyword evidence="3" id="KW-1185">Reference proteome</keyword>
<dbReference type="EMBL" id="CAXAMN010027273">
    <property type="protein sequence ID" value="CAK9109813.1"/>
    <property type="molecule type" value="Genomic_DNA"/>
</dbReference>
<sequence>MSLRDLPSLLKRRASSVRGWKVLPRARHSVSATDLGPQVHRAAVPRHSERSQSQTRLPPPRQAAEESFLPGAVHASPTNARSVEADSRLLKVPERGSEDVPTPSTGSSGVLQTTLLRPETPPCTRSCPVGFDHVTYFSDLQRPGNRPRPRPSFLQMDEVQK</sequence>
<comment type="caution">
    <text evidence="2">The sequence shown here is derived from an EMBL/GenBank/DDBJ whole genome shotgun (WGS) entry which is preliminary data.</text>
</comment>
<dbReference type="Proteomes" id="UP001642484">
    <property type="component" value="Unassembled WGS sequence"/>
</dbReference>
<organism evidence="2 3">
    <name type="scientific">Durusdinium trenchii</name>
    <dbReference type="NCBI Taxonomy" id="1381693"/>
    <lineage>
        <taxon>Eukaryota</taxon>
        <taxon>Sar</taxon>
        <taxon>Alveolata</taxon>
        <taxon>Dinophyceae</taxon>
        <taxon>Suessiales</taxon>
        <taxon>Symbiodiniaceae</taxon>
        <taxon>Durusdinium</taxon>
    </lineage>
</organism>
<feature type="region of interest" description="Disordered" evidence="1">
    <location>
        <begin position="28"/>
        <end position="112"/>
    </location>
</feature>
<feature type="compositionally biased region" description="Polar residues" evidence="1">
    <location>
        <begin position="102"/>
        <end position="112"/>
    </location>
</feature>
<evidence type="ECO:0000313" key="3">
    <source>
        <dbReference type="Proteomes" id="UP001642484"/>
    </source>
</evidence>